<accession>A0A1G7P6D2</accession>
<dbReference type="Pfam" id="PF01420">
    <property type="entry name" value="Methylase_S"/>
    <property type="match status" value="2"/>
</dbReference>
<evidence type="ECO:0000256" key="3">
    <source>
        <dbReference type="ARBA" id="ARBA00023125"/>
    </source>
</evidence>
<evidence type="ECO:0000256" key="1">
    <source>
        <dbReference type="ARBA" id="ARBA00010923"/>
    </source>
</evidence>
<evidence type="ECO:0000256" key="2">
    <source>
        <dbReference type="ARBA" id="ARBA00022747"/>
    </source>
</evidence>
<reference evidence="6 7" key="1">
    <citation type="submission" date="2016-10" db="EMBL/GenBank/DDBJ databases">
        <authorList>
            <person name="de Groot N.N."/>
        </authorList>
    </citation>
    <scope>NUCLEOTIDE SEQUENCE [LARGE SCALE GENOMIC DNA]</scope>
    <source>
        <strain evidence="6 7">LMG 2247</strain>
    </source>
</reference>
<dbReference type="EMBL" id="FNCJ01000001">
    <property type="protein sequence ID" value="SDF81862.1"/>
    <property type="molecule type" value="Genomic_DNA"/>
</dbReference>
<comment type="similarity">
    <text evidence="1">Belongs to the type-I restriction system S methylase family.</text>
</comment>
<dbReference type="OrthoDB" id="5298944at2"/>
<dbReference type="CDD" id="cd17524">
    <property type="entry name" value="RMtype1_S_EcoUTORF5051P-TRD2-CR2_like"/>
    <property type="match status" value="1"/>
</dbReference>
<evidence type="ECO:0000313" key="7">
    <source>
        <dbReference type="Proteomes" id="UP000199706"/>
    </source>
</evidence>
<evidence type="ECO:0000313" key="6">
    <source>
        <dbReference type="EMBL" id="SDF81862.1"/>
    </source>
</evidence>
<evidence type="ECO:0000259" key="5">
    <source>
        <dbReference type="Pfam" id="PF01420"/>
    </source>
</evidence>
<dbReference type="RefSeq" id="WP_090680604.1">
    <property type="nucleotide sequence ID" value="NZ_FNCJ01000001.1"/>
</dbReference>
<keyword evidence="4" id="KW-0175">Coiled coil</keyword>
<sequence>MTTQPLRDLCAIRHGGTPSKANAAFWLGDIPWVSPKDMKSSLIQDAADHITTEAIENSATSLVPAKTILVVVRSGILAHTLPVAQAARPLAFNQDIKALTPDASKIDPDYVYWFLRARATFTIQQGVKKGATVHSLRSGFLESLPVPMCSEAKQREIVDLLSRADGIVRLRRDAQRVVAGLVPATFAGIFGDPATNPKDWPMSTLGDVITAADYGSSAKSSSEQVGLPMIRMGNVTYAGDLELSDLKYVSLPPEEIDRFKLLEGDILFNRTNSKELVGKTGLWDGSTAAILASYFIRLRVDRTIVSPTYVWAFMNSAHMKRVLFATARGAIGQSNINSKELKAFRIPVPPEHLQKTFEEQCQALADLAAQQRRSLEKAEAAFRALMAQCFPA</sequence>
<dbReference type="InterPro" id="IPR044946">
    <property type="entry name" value="Restrct_endonuc_typeI_TRD_sf"/>
</dbReference>
<organism evidence="6 7">
    <name type="scientific">Paraburkholderia phenazinium</name>
    <dbReference type="NCBI Taxonomy" id="60549"/>
    <lineage>
        <taxon>Bacteria</taxon>
        <taxon>Pseudomonadati</taxon>
        <taxon>Pseudomonadota</taxon>
        <taxon>Betaproteobacteria</taxon>
        <taxon>Burkholderiales</taxon>
        <taxon>Burkholderiaceae</taxon>
        <taxon>Paraburkholderia</taxon>
    </lineage>
</organism>
<protein>
    <submittedName>
        <fullName evidence="6">Type I restriction enzyme, S subunit</fullName>
    </submittedName>
</protein>
<name>A0A1G7P6D2_9BURK</name>
<gene>
    <name evidence="6" type="ORF">SAMN05216466_101174</name>
</gene>
<feature type="domain" description="Type I restriction modification DNA specificity" evidence="5">
    <location>
        <begin position="197"/>
        <end position="355"/>
    </location>
</feature>
<dbReference type="AlphaFoldDB" id="A0A1G7P6D2"/>
<keyword evidence="3" id="KW-0238">DNA-binding</keyword>
<feature type="coiled-coil region" evidence="4">
    <location>
        <begin position="361"/>
        <end position="388"/>
    </location>
</feature>
<keyword evidence="2" id="KW-0680">Restriction system</keyword>
<dbReference type="CDD" id="cd17249">
    <property type="entry name" value="RMtype1_S_EcoR124I-TRD2-CR2_like"/>
    <property type="match status" value="1"/>
</dbReference>
<feature type="domain" description="Type I restriction modification DNA specificity" evidence="5">
    <location>
        <begin position="5"/>
        <end position="168"/>
    </location>
</feature>
<dbReference type="InterPro" id="IPR052021">
    <property type="entry name" value="Type-I_RS_S_subunit"/>
</dbReference>
<dbReference type="GO" id="GO:0003677">
    <property type="term" value="F:DNA binding"/>
    <property type="evidence" value="ECO:0007669"/>
    <property type="project" value="UniProtKB-KW"/>
</dbReference>
<dbReference type="Proteomes" id="UP000199706">
    <property type="component" value="Unassembled WGS sequence"/>
</dbReference>
<dbReference type="PANTHER" id="PTHR30408:SF12">
    <property type="entry name" value="TYPE I RESTRICTION ENZYME MJAVIII SPECIFICITY SUBUNIT"/>
    <property type="match status" value="1"/>
</dbReference>
<dbReference type="GO" id="GO:0009307">
    <property type="term" value="P:DNA restriction-modification system"/>
    <property type="evidence" value="ECO:0007669"/>
    <property type="project" value="UniProtKB-KW"/>
</dbReference>
<evidence type="ECO:0000256" key="4">
    <source>
        <dbReference type="SAM" id="Coils"/>
    </source>
</evidence>
<dbReference type="SUPFAM" id="SSF116734">
    <property type="entry name" value="DNA methylase specificity domain"/>
    <property type="match status" value="2"/>
</dbReference>
<proteinExistence type="inferred from homology"/>
<dbReference type="Gene3D" id="3.90.220.20">
    <property type="entry name" value="DNA methylase specificity domains"/>
    <property type="match status" value="2"/>
</dbReference>
<dbReference type="InterPro" id="IPR000055">
    <property type="entry name" value="Restrct_endonuc_typeI_TRD"/>
</dbReference>
<dbReference type="PANTHER" id="PTHR30408">
    <property type="entry name" value="TYPE-1 RESTRICTION ENZYME ECOKI SPECIFICITY PROTEIN"/>
    <property type="match status" value="1"/>
</dbReference>